<dbReference type="InterPro" id="IPR044068">
    <property type="entry name" value="CB"/>
</dbReference>
<organism evidence="14 15">
    <name type="scientific">Clostridium faecium</name>
    <dbReference type="NCBI Taxonomy" id="2762223"/>
    <lineage>
        <taxon>Bacteria</taxon>
        <taxon>Bacillati</taxon>
        <taxon>Bacillota</taxon>
        <taxon>Clostridia</taxon>
        <taxon>Eubacteriales</taxon>
        <taxon>Clostridiaceae</taxon>
        <taxon>Clostridium</taxon>
    </lineage>
</organism>
<comment type="caution">
    <text evidence="14">The sequence shown here is derived from an EMBL/GenBank/DDBJ whole genome shotgun (WGS) entry which is preliminary data.</text>
</comment>
<name>A0ABR8YW72_9CLOT</name>
<evidence type="ECO:0000256" key="10">
    <source>
        <dbReference type="ARBA" id="ARBA00023306"/>
    </source>
</evidence>
<keyword evidence="9" id="KW-0233">DNA recombination</keyword>
<dbReference type="PROSITE" id="PS51898">
    <property type="entry name" value="TYR_RECOMBINASE"/>
    <property type="match status" value="1"/>
</dbReference>
<dbReference type="Pfam" id="PF02899">
    <property type="entry name" value="Phage_int_SAM_1"/>
    <property type="match status" value="1"/>
</dbReference>
<protein>
    <submittedName>
        <fullName evidence="14">Tyrosine-type recombinase/integrase</fullName>
    </submittedName>
</protein>
<comment type="similarity">
    <text evidence="3">Belongs to the 'phage' integrase family.</text>
</comment>
<dbReference type="InterPro" id="IPR002104">
    <property type="entry name" value="Integrase_catalytic"/>
</dbReference>
<evidence type="ECO:0000256" key="9">
    <source>
        <dbReference type="ARBA" id="ARBA00023172"/>
    </source>
</evidence>
<evidence type="ECO:0000313" key="14">
    <source>
        <dbReference type="EMBL" id="MBD8048084.1"/>
    </source>
</evidence>
<evidence type="ECO:0000256" key="1">
    <source>
        <dbReference type="ARBA" id="ARBA00003283"/>
    </source>
</evidence>
<keyword evidence="15" id="KW-1185">Reference proteome</keyword>
<evidence type="ECO:0000259" key="13">
    <source>
        <dbReference type="PROSITE" id="PS51900"/>
    </source>
</evidence>
<reference evidence="14 15" key="1">
    <citation type="submission" date="2020-08" db="EMBL/GenBank/DDBJ databases">
        <title>A Genomic Blueprint of the Chicken Gut Microbiome.</title>
        <authorList>
            <person name="Gilroy R."/>
            <person name="Ravi A."/>
            <person name="Getino M."/>
            <person name="Pursley I."/>
            <person name="Horton D.L."/>
            <person name="Alikhan N.-F."/>
            <person name="Baker D."/>
            <person name="Gharbi K."/>
            <person name="Hall N."/>
            <person name="Watson M."/>
            <person name="Adriaenssens E.M."/>
            <person name="Foster-Nyarko E."/>
            <person name="Jarju S."/>
            <person name="Secka A."/>
            <person name="Antonio M."/>
            <person name="Oren A."/>
            <person name="Chaudhuri R."/>
            <person name="La Ragione R.M."/>
            <person name="Hildebrand F."/>
            <person name="Pallen M.J."/>
        </authorList>
    </citation>
    <scope>NUCLEOTIDE SEQUENCE [LARGE SCALE GENOMIC DNA]</scope>
    <source>
        <strain evidence="14 15">N37</strain>
    </source>
</reference>
<dbReference type="PANTHER" id="PTHR30349">
    <property type="entry name" value="PHAGE INTEGRASE-RELATED"/>
    <property type="match status" value="1"/>
</dbReference>
<evidence type="ECO:0000256" key="3">
    <source>
        <dbReference type="ARBA" id="ARBA00008857"/>
    </source>
</evidence>
<evidence type="ECO:0000256" key="6">
    <source>
        <dbReference type="ARBA" id="ARBA00022829"/>
    </source>
</evidence>
<evidence type="ECO:0000256" key="7">
    <source>
        <dbReference type="ARBA" id="ARBA00022908"/>
    </source>
</evidence>
<proteinExistence type="inferred from homology"/>
<dbReference type="Gene3D" id="1.10.150.130">
    <property type="match status" value="1"/>
</dbReference>
<dbReference type="Pfam" id="PF00589">
    <property type="entry name" value="Phage_integrase"/>
    <property type="match status" value="1"/>
</dbReference>
<evidence type="ECO:0000256" key="5">
    <source>
        <dbReference type="ARBA" id="ARBA00022618"/>
    </source>
</evidence>
<dbReference type="InterPro" id="IPR013762">
    <property type="entry name" value="Integrase-like_cat_sf"/>
</dbReference>
<evidence type="ECO:0000313" key="15">
    <source>
        <dbReference type="Proteomes" id="UP000627166"/>
    </source>
</evidence>
<dbReference type="InterPro" id="IPR010998">
    <property type="entry name" value="Integrase_recombinase_N"/>
</dbReference>
<dbReference type="InterPro" id="IPR050090">
    <property type="entry name" value="Tyrosine_recombinase_XerCD"/>
</dbReference>
<dbReference type="Proteomes" id="UP000627166">
    <property type="component" value="Unassembled WGS sequence"/>
</dbReference>
<keyword evidence="6" id="KW-0159">Chromosome partition</keyword>
<evidence type="ECO:0000256" key="8">
    <source>
        <dbReference type="ARBA" id="ARBA00023125"/>
    </source>
</evidence>
<feature type="domain" description="Tyr recombinase" evidence="12">
    <location>
        <begin position="133"/>
        <end position="322"/>
    </location>
</feature>
<comment type="function">
    <text evidence="1">Site-specific tyrosine recombinase, which acts by catalyzing the cutting and rejoining of the recombining DNA molecules.</text>
</comment>
<dbReference type="CDD" id="cd00397">
    <property type="entry name" value="DNA_BRE_C"/>
    <property type="match status" value="1"/>
</dbReference>
<accession>A0ABR8YW72</accession>
<dbReference type="RefSeq" id="WP_191741098.1">
    <property type="nucleotide sequence ID" value="NZ_JACSQB010000112.1"/>
</dbReference>
<dbReference type="InterPro" id="IPR011010">
    <property type="entry name" value="DNA_brk_join_enz"/>
</dbReference>
<keyword evidence="7" id="KW-0229">DNA integration</keyword>
<dbReference type="InterPro" id="IPR004107">
    <property type="entry name" value="Integrase_SAM-like_N"/>
</dbReference>
<dbReference type="PROSITE" id="PS51900">
    <property type="entry name" value="CB"/>
    <property type="match status" value="1"/>
</dbReference>
<evidence type="ECO:0000256" key="4">
    <source>
        <dbReference type="ARBA" id="ARBA00022490"/>
    </source>
</evidence>
<dbReference type="PANTHER" id="PTHR30349:SF77">
    <property type="entry name" value="TYROSINE RECOMBINASE XERC"/>
    <property type="match status" value="1"/>
</dbReference>
<evidence type="ECO:0000256" key="11">
    <source>
        <dbReference type="PROSITE-ProRule" id="PRU01248"/>
    </source>
</evidence>
<evidence type="ECO:0000259" key="12">
    <source>
        <dbReference type="PROSITE" id="PS51898"/>
    </source>
</evidence>
<gene>
    <name evidence="14" type="ORF">H9637_13740</name>
</gene>
<sequence length="327" mass="37599">MNVSNIIIKNEQKTINLFNNKNFIRYFLDLKGNKSKYTSKSYERDIKDFFKVEYVEDITIDHIRSVSIFDAQNYILELTSKNLSSATINRKISSLSALYKWLLKYQDNSTGKVLIKYNPFGNLKEEKPVINNKDTEFLTKEECKILLQSIDTTSLIGIRNKAIMSLALTTALRKSEIINIKLKDVTTYGNYNVINITRKGNVKDMVKIQDGVLQLINQYVEKSNRDFKKNCDEYLFLGHSKNSIKKEKLNPSSLNYIIKEICKKANINKNLKVHSTRHTAITIAITEGATIEKVREFAGHKNLATTNRYVHSIDKLKNNAGDIIDIL</sequence>
<dbReference type="SUPFAM" id="SSF56349">
    <property type="entry name" value="DNA breaking-rejoining enzymes"/>
    <property type="match status" value="1"/>
</dbReference>
<keyword evidence="8 11" id="KW-0238">DNA-binding</keyword>
<evidence type="ECO:0000256" key="2">
    <source>
        <dbReference type="ARBA" id="ARBA00004496"/>
    </source>
</evidence>
<feature type="domain" description="Core-binding (CB)" evidence="13">
    <location>
        <begin position="18"/>
        <end position="103"/>
    </location>
</feature>
<dbReference type="Gene3D" id="1.10.443.10">
    <property type="entry name" value="Intergrase catalytic core"/>
    <property type="match status" value="1"/>
</dbReference>
<keyword evidence="5" id="KW-0132">Cell division</keyword>
<dbReference type="EMBL" id="JACSQB010000112">
    <property type="protein sequence ID" value="MBD8048084.1"/>
    <property type="molecule type" value="Genomic_DNA"/>
</dbReference>
<comment type="subcellular location">
    <subcellularLocation>
        <location evidence="2">Cytoplasm</location>
    </subcellularLocation>
</comment>
<keyword evidence="10" id="KW-0131">Cell cycle</keyword>
<keyword evidence="4" id="KW-0963">Cytoplasm</keyword>